<dbReference type="GO" id="GO:0015171">
    <property type="term" value="F:amino acid transmembrane transporter activity"/>
    <property type="evidence" value="ECO:0007669"/>
    <property type="project" value="TreeGrafter"/>
</dbReference>
<feature type="transmembrane region" description="Helical" evidence="6">
    <location>
        <begin position="207"/>
        <end position="225"/>
    </location>
</feature>
<evidence type="ECO:0000313" key="8">
    <source>
        <dbReference type="Proteomes" id="UP000830729"/>
    </source>
</evidence>
<evidence type="ECO:0000256" key="2">
    <source>
        <dbReference type="ARBA" id="ARBA00022475"/>
    </source>
</evidence>
<dbReference type="KEGG" id="halx:M0R89_07270"/>
<proteinExistence type="predicted"/>
<protein>
    <submittedName>
        <fullName evidence="7">LysE family translocator</fullName>
    </submittedName>
</protein>
<dbReference type="AlphaFoldDB" id="A0A8U0HZ99"/>
<keyword evidence="5 6" id="KW-0472">Membrane</keyword>
<evidence type="ECO:0000313" key="7">
    <source>
        <dbReference type="EMBL" id="UPV75854.1"/>
    </source>
</evidence>
<sequence length="228" mass="23009">MLPTIDLQSYLLFVTAAVALVLTPGPDTVFVLTQGVSAGKREGVAAALGVSTGVLVHTAAAALGLAALLRASALAYAAVKYAGAAYLLYLGATTLWRGNDLDLASAGSGDDADARESSGDTTDSDLRGGYLRGVTVNVLNPKVALFFLAFLPQFVGSGAGSGATPTVEMLALGGTYAALTACYLVAVGLLSGGVRSAFRTRPRLTDGLRWVSGSVLVGLGAALALESR</sequence>
<feature type="transmembrane region" description="Helical" evidence="6">
    <location>
        <begin position="73"/>
        <end position="92"/>
    </location>
</feature>
<dbReference type="EMBL" id="CP096659">
    <property type="protein sequence ID" value="UPV75854.1"/>
    <property type="molecule type" value="Genomic_DNA"/>
</dbReference>
<dbReference type="InterPro" id="IPR001123">
    <property type="entry name" value="LeuE-type"/>
</dbReference>
<dbReference type="RefSeq" id="WP_248651891.1">
    <property type="nucleotide sequence ID" value="NZ_CP096659.1"/>
</dbReference>
<keyword evidence="2" id="KW-1003">Cell membrane</keyword>
<evidence type="ECO:0000256" key="1">
    <source>
        <dbReference type="ARBA" id="ARBA00004651"/>
    </source>
</evidence>
<keyword evidence="8" id="KW-1185">Reference proteome</keyword>
<dbReference type="Pfam" id="PF01810">
    <property type="entry name" value="LysE"/>
    <property type="match status" value="1"/>
</dbReference>
<accession>A0A8U0HZ99</accession>
<evidence type="ECO:0000256" key="4">
    <source>
        <dbReference type="ARBA" id="ARBA00022989"/>
    </source>
</evidence>
<feature type="transmembrane region" description="Helical" evidence="6">
    <location>
        <begin position="12"/>
        <end position="32"/>
    </location>
</feature>
<evidence type="ECO:0000256" key="5">
    <source>
        <dbReference type="ARBA" id="ARBA00023136"/>
    </source>
</evidence>
<dbReference type="PANTHER" id="PTHR30086:SF20">
    <property type="entry name" value="ARGININE EXPORTER PROTEIN ARGO-RELATED"/>
    <property type="match status" value="1"/>
</dbReference>
<dbReference type="PANTHER" id="PTHR30086">
    <property type="entry name" value="ARGININE EXPORTER PROTEIN ARGO"/>
    <property type="match status" value="1"/>
</dbReference>
<organism evidence="7 8">
    <name type="scientific">Halorussus limi</name>
    <dbReference type="NCBI Taxonomy" id="2938695"/>
    <lineage>
        <taxon>Archaea</taxon>
        <taxon>Methanobacteriati</taxon>
        <taxon>Methanobacteriota</taxon>
        <taxon>Stenosarchaea group</taxon>
        <taxon>Halobacteria</taxon>
        <taxon>Halobacteriales</taxon>
        <taxon>Haladaptataceae</taxon>
        <taxon>Halorussus</taxon>
    </lineage>
</organism>
<dbReference type="PIRSF" id="PIRSF006324">
    <property type="entry name" value="LeuE"/>
    <property type="match status" value="1"/>
</dbReference>
<keyword evidence="3 6" id="KW-0812">Transmembrane</keyword>
<reference evidence="7 8" key="1">
    <citation type="submission" date="2022-04" db="EMBL/GenBank/DDBJ databases">
        <title>Diverse halophilic archaea isolated from saline environments.</title>
        <authorList>
            <person name="Cui H.-L."/>
        </authorList>
    </citation>
    <scope>NUCLEOTIDE SEQUENCE [LARGE SCALE GENOMIC DNA]</scope>
    <source>
        <strain evidence="7 8">XZYJT49</strain>
    </source>
</reference>
<feature type="transmembrane region" description="Helical" evidence="6">
    <location>
        <begin position="175"/>
        <end position="195"/>
    </location>
</feature>
<dbReference type="Proteomes" id="UP000830729">
    <property type="component" value="Chromosome"/>
</dbReference>
<keyword evidence="4 6" id="KW-1133">Transmembrane helix</keyword>
<dbReference type="GO" id="GO:0005886">
    <property type="term" value="C:plasma membrane"/>
    <property type="evidence" value="ECO:0007669"/>
    <property type="project" value="UniProtKB-SubCell"/>
</dbReference>
<feature type="transmembrane region" description="Helical" evidence="6">
    <location>
        <begin position="44"/>
        <end position="67"/>
    </location>
</feature>
<evidence type="ECO:0000256" key="6">
    <source>
        <dbReference type="SAM" id="Phobius"/>
    </source>
</evidence>
<gene>
    <name evidence="7" type="ORF">M0R89_07270</name>
</gene>
<evidence type="ECO:0000256" key="3">
    <source>
        <dbReference type="ARBA" id="ARBA00022692"/>
    </source>
</evidence>
<dbReference type="GeneID" id="72184987"/>
<name>A0A8U0HZ99_9EURY</name>
<comment type="subcellular location">
    <subcellularLocation>
        <location evidence="1">Cell membrane</location>
        <topology evidence="1">Multi-pass membrane protein</topology>
    </subcellularLocation>
</comment>